<dbReference type="GO" id="GO:0043248">
    <property type="term" value="P:proteasome assembly"/>
    <property type="evidence" value="ECO:0007669"/>
    <property type="project" value="InterPro"/>
</dbReference>
<dbReference type="InterPro" id="IPR055443">
    <property type="entry name" value="HEAT_ECM29"/>
</dbReference>
<organism evidence="7 8">
    <name type="scientific">Aphanomyces euteiches</name>
    <dbReference type="NCBI Taxonomy" id="100861"/>
    <lineage>
        <taxon>Eukaryota</taxon>
        <taxon>Sar</taxon>
        <taxon>Stramenopiles</taxon>
        <taxon>Oomycota</taxon>
        <taxon>Saprolegniomycetes</taxon>
        <taxon>Saprolegniales</taxon>
        <taxon>Verrucalvaceae</taxon>
        <taxon>Aphanomyces</taxon>
    </lineage>
</organism>
<keyword evidence="2" id="KW-0963">Cytoplasm</keyword>
<dbReference type="SUPFAM" id="SSF48371">
    <property type="entry name" value="ARM repeat"/>
    <property type="match status" value="3"/>
</dbReference>
<dbReference type="GO" id="GO:0000502">
    <property type="term" value="C:proteasome complex"/>
    <property type="evidence" value="ECO:0007669"/>
    <property type="project" value="UniProtKB-KW"/>
</dbReference>
<name>A0A6G0WDP1_9STRA</name>
<dbReference type="GO" id="GO:0036503">
    <property type="term" value="P:ERAD pathway"/>
    <property type="evidence" value="ECO:0007669"/>
    <property type="project" value="TreeGrafter"/>
</dbReference>
<evidence type="ECO:0000259" key="6">
    <source>
        <dbReference type="Pfam" id="PF24492"/>
    </source>
</evidence>
<gene>
    <name evidence="7" type="ORF">Ae201684_016790</name>
</gene>
<evidence type="ECO:0000259" key="5">
    <source>
        <dbReference type="Pfam" id="PF13001"/>
    </source>
</evidence>
<dbReference type="Pfam" id="PF13001">
    <property type="entry name" value="ECM29_N"/>
    <property type="match status" value="1"/>
</dbReference>
<evidence type="ECO:0000256" key="3">
    <source>
        <dbReference type="ARBA" id="ARBA00022737"/>
    </source>
</evidence>
<dbReference type="Gene3D" id="1.25.10.10">
    <property type="entry name" value="Leucine-rich Repeat Variant"/>
    <property type="match status" value="1"/>
</dbReference>
<evidence type="ECO:0000256" key="1">
    <source>
        <dbReference type="ARBA" id="ARBA00004496"/>
    </source>
</evidence>
<feature type="domain" description="Proteasome adapter and scaffold protein ECM29 HEAT-repeat" evidence="6">
    <location>
        <begin position="1224"/>
        <end position="1339"/>
    </location>
</feature>
<dbReference type="GO" id="GO:0060090">
    <property type="term" value="F:molecular adaptor activity"/>
    <property type="evidence" value="ECO:0007669"/>
    <property type="project" value="InterPro"/>
</dbReference>
<keyword evidence="3" id="KW-0677">Repeat</keyword>
<comment type="subcellular location">
    <subcellularLocation>
        <location evidence="1">Cytoplasm</location>
    </subcellularLocation>
</comment>
<feature type="domain" description="Proteasome component Ecm29 N-terminal" evidence="5">
    <location>
        <begin position="13"/>
        <end position="497"/>
    </location>
</feature>
<accession>A0A6G0WDP1</accession>
<evidence type="ECO:0000313" key="8">
    <source>
        <dbReference type="Proteomes" id="UP000481153"/>
    </source>
</evidence>
<evidence type="ECO:0000313" key="7">
    <source>
        <dbReference type="EMBL" id="KAF0724496.1"/>
    </source>
</evidence>
<reference evidence="7 8" key="1">
    <citation type="submission" date="2019-07" db="EMBL/GenBank/DDBJ databases">
        <title>Genomics analysis of Aphanomyces spp. identifies a new class of oomycete effector associated with host adaptation.</title>
        <authorList>
            <person name="Gaulin E."/>
        </authorList>
    </citation>
    <scope>NUCLEOTIDE SEQUENCE [LARGE SCALE GENOMIC DNA]</scope>
    <source>
        <strain evidence="7 8">ATCC 201684</strain>
    </source>
</reference>
<dbReference type="GO" id="GO:0005737">
    <property type="term" value="C:cytoplasm"/>
    <property type="evidence" value="ECO:0007669"/>
    <property type="project" value="UniProtKB-SubCell"/>
</dbReference>
<dbReference type="Proteomes" id="UP000481153">
    <property type="component" value="Unassembled WGS sequence"/>
</dbReference>
<evidence type="ECO:0000256" key="4">
    <source>
        <dbReference type="ARBA" id="ARBA00022942"/>
    </source>
</evidence>
<dbReference type="PANTHER" id="PTHR23346">
    <property type="entry name" value="TRANSLATIONAL ACTIVATOR GCN1-RELATED"/>
    <property type="match status" value="1"/>
</dbReference>
<dbReference type="VEuPathDB" id="FungiDB:AeMF1_001150"/>
<dbReference type="PANTHER" id="PTHR23346:SF19">
    <property type="entry name" value="PROTEASOME ADAPTER AND SCAFFOLD PROTEIN ECM29"/>
    <property type="match status" value="1"/>
</dbReference>
<proteinExistence type="predicted"/>
<evidence type="ECO:0000256" key="2">
    <source>
        <dbReference type="ARBA" id="ARBA00022490"/>
    </source>
</evidence>
<sequence length="1792" mass="197928">MTEDEEARRVEELERVLLRLGLTDDEKLCDVLRLLLPQLFRRLVDTPSSAICAKILETLNHLVKRLKTLPTVQIQLPVMQLLEFLDVTPPVDAANDNQALHCTYARNFALLFVEMGFTRTLSKEDRMQVLVHIVCGISSKSSQFQDVVGRLFLHAFLWQDTIAFTEPNWSVQDANVLLDFFLDVLLFPSESALTASRKDRLSRCKVSTLEAATRTDVQFKIVQFLKNHASSVMKPSMWYIHMGVGAAADYHTVATFCQEELSRLHKYHLELLDTEDCMGQLCNLILGSKGDGSSVLLAERHPLPDLVVLAIIPLLLQAKAVADAFPFNLQLICTLLFGDSPSRPRVVKANIRKAGIDLTKWVLGLCNEALLVAALGPVLFSPLMKLLSEDDETVNHEIKVGVYAAFSTLARRAPTLIGSTAETFQRLMYRAMVEEEKRSGSACLEALRAVSVAYVGGHVSVTVIDTIKRELRDLSTSSKVLEPKFDRVRGVLAHWAYEMQCQEGASGRDLDMRLVCIRFAGDANETVRTIAVKAIYQEPLPSFAATIEFVLPHIPTVQATVRDHALKLCLASLKADPNPEALVANDIQALIDCCTKLLELPQKSTAVETLVQLSQMKLGVLNAHVDRIRDLMLHDSDDLIREQMAILLASVESNPAQERWIQELTMVLKADGSSHTEQHGAVSGLAMLVRQTKNQDAVIAITQAAKVHLGKMKQAAILTNHDYKWHSQMLLATVQALGAIGNLLDLNLSPEEEATAMSVLLEVLDLVQSSTDSTDMTLAIKTRTIQSLGRLMLGLTLSESPSVDRCVDKLLKLAETRDAAFQFHVANVFAALGFVVSVSNDYDSNNRVKMLLDRILQEGIAATSPHIRNSAAIWLFGIVSSLLTPSSFCQLSNEWTNQLLPLSLELHEVLVDLLNEQSTLTQECAVKSLVILYNLATPEFANEMSDSLFKRLKCFRAFVDPAANVANDAATNTIENACYREVSNVAAEVGDASVMYTLLYLSTSDPMWGILLDSTSTSTTIANIIRSSLNVTEYDRGFGASQAQKAHFQWHASAIATLLVPRLFLLKSHPNPKIGNCMVQLWKIMVGADEKAVTNKYYIPILTYALQRLEHSRNFKYREAACVAIVDLLNGRGADDVREHLGQIWKLTTRAVDDVNEMVVIAGIKLIKCVGELSLRVAAADVQCLDQVLPFLVNDGIVANNKLCQALCMGYLLRLIKSIPPHHLKSYLATLPVTLLQCMSSLEMPELQYAQFHVQDKRQLEKLRVSLSQAGPVGELLQACLSQLSQLSSDQGCTEIVKELCDGVCTVLKSGVGLNTRVGSANFVASLVTEVALEMRQSGGAEKLLCKIFVPYITQTVLNETHDFYNSEEVTQEDGLRDGLVVRAYCRAAAYVAKLVPSSSSSVVQYVRGTLVVPTTIVFADSASTTEKGFGRYGWVTVTALQELLQQLPPSQSNPFDWCIDVFRVAFVGQFSSQPLLSAAWKVVLESIPPTMYYSLVYAETTLAYACDLLSHLSWESRKQGASAIMKLSSGEYVRWIRDWLPAVKKIKTSIPGRLWRGKGLLLEALGCTYAFVNDDAQDTVNILVEECDRALRNKDIAYLESALISLGTLAKTPSLESFATLKTFFFESSVTVDCPPLIYKRMFETLTKWWPDQQDSDDATHASETLAWLCNDALSKYQIWSVREAIFGVMQHVVSLASWRSLINRKTISSVIATCQAGAEDPKFAAVRRAALLVLSAAVSRREPMSNGGGPLVSVVAYKEDLVQVATKASHDTEPLVCQAASQLLNGLTQQ</sequence>
<comment type="caution">
    <text evidence="7">The sequence shown here is derived from an EMBL/GenBank/DDBJ whole genome shotgun (WGS) entry which is preliminary data.</text>
</comment>
<dbReference type="GO" id="GO:0005634">
    <property type="term" value="C:nucleus"/>
    <property type="evidence" value="ECO:0007669"/>
    <property type="project" value="TreeGrafter"/>
</dbReference>
<keyword evidence="8" id="KW-1185">Reference proteome</keyword>
<dbReference type="EMBL" id="VJMJ01000269">
    <property type="protein sequence ID" value="KAF0724496.1"/>
    <property type="molecule type" value="Genomic_DNA"/>
</dbReference>
<protein>
    <submittedName>
        <fullName evidence="7">Uncharacterized protein</fullName>
    </submittedName>
</protein>
<keyword evidence="4" id="KW-0647">Proteasome</keyword>
<dbReference type="InterPro" id="IPR016024">
    <property type="entry name" value="ARM-type_fold"/>
</dbReference>
<dbReference type="InterPro" id="IPR011989">
    <property type="entry name" value="ARM-like"/>
</dbReference>
<dbReference type="Pfam" id="PF24492">
    <property type="entry name" value="HEAT_ECM29"/>
    <property type="match status" value="1"/>
</dbReference>
<dbReference type="InterPro" id="IPR024372">
    <property type="entry name" value="Ecm29_N"/>
</dbReference>